<gene>
    <name evidence="1" type="ORF">RFI_02168</name>
</gene>
<comment type="caution">
    <text evidence="1">The sequence shown here is derived from an EMBL/GenBank/DDBJ whole genome shotgun (WGS) entry which is preliminary data.</text>
</comment>
<dbReference type="Proteomes" id="UP000023152">
    <property type="component" value="Unassembled WGS sequence"/>
</dbReference>
<evidence type="ECO:0000313" key="1">
    <source>
        <dbReference type="EMBL" id="ETO34917.1"/>
    </source>
</evidence>
<proteinExistence type="predicted"/>
<name>X6PB96_RETFI</name>
<organism evidence="1 2">
    <name type="scientific">Reticulomyxa filosa</name>
    <dbReference type="NCBI Taxonomy" id="46433"/>
    <lineage>
        <taxon>Eukaryota</taxon>
        <taxon>Sar</taxon>
        <taxon>Rhizaria</taxon>
        <taxon>Retaria</taxon>
        <taxon>Foraminifera</taxon>
        <taxon>Monothalamids</taxon>
        <taxon>Reticulomyxidae</taxon>
        <taxon>Reticulomyxa</taxon>
    </lineage>
</organism>
<dbReference type="OrthoDB" id="10560148at2759"/>
<evidence type="ECO:0000313" key="2">
    <source>
        <dbReference type="Proteomes" id="UP000023152"/>
    </source>
</evidence>
<reference evidence="1 2" key="1">
    <citation type="journal article" date="2013" name="Curr. Biol.">
        <title>The Genome of the Foraminiferan Reticulomyxa filosa.</title>
        <authorList>
            <person name="Glockner G."/>
            <person name="Hulsmann N."/>
            <person name="Schleicher M."/>
            <person name="Noegel A.A."/>
            <person name="Eichinger L."/>
            <person name="Gallinger C."/>
            <person name="Pawlowski J."/>
            <person name="Sierra R."/>
            <person name="Euteneuer U."/>
            <person name="Pillet L."/>
            <person name="Moustafa A."/>
            <person name="Platzer M."/>
            <person name="Groth M."/>
            <person name="Szafranski K."/>
            <person name="Schliwa M."/>
        </authorList>
    </citation>
    <scope>NUCLEOTIDE SEQUENCE [LARGE SCALE GENOMIC DNA]</scope>
</reference>
<accession>X6PB96</accession>
<sequence length="167" mass="19467">MTKLKLAEKNTLIKHSAVVHISNNLTATERKISNILLKNAFSNLNKTIKHSISIRDILLELGHAEDRNNPPPVVYKYKPINPFEHIEEIFLGKIYAASLKDFNDPMDCQIPYLFTPSINEEWFKRMKRLIPGKTRKDKLLNKKKMRKNFENFDSAHFSKDLIKDVFG</sequence>
<feature type="non-terminal residue" evidence="1">
    <location>
        <position position="167"/>
    </location>
</feature>
<dbReference type="EMBL" id="ASPP01002149">
    <property type="protein sequence ID" value="ETO34917.1"/>
    <property type="molecule type" value="Genomic_DNA"/>
</dbReference>
<dbReference type="AlphaFoldDB" id="X6PB96"/>
<protein>
    <submittedName>
        <fullName evidence="1">Uncharacterized protein</fullName>
    </submittedName>
</protein>
<keyword evidence="2" id="KW-1185">Reference proteome</keyword>